<dbReference type="PANTHER" id="PTHR11592">
    <property type="entry name" value="GLUTATHIONE PEROXIDASE"/>
    <property type="match status" value="1"/>
</dbReference>
<dbReference type="EMBL" id="JASCZI010060446">
    <property type="protein sequence ID" value="MED6131742.1"/>
    <property type="molecule type" value="Genomic_DNA"/>
</dbReference>
<dbReference type="SUPFAM" id="SSF52833">
    <property type="entry name" value="Thioredoxin-like"/>
    <property type="match status" value="1"/>
</dbReference>
<reference evidence="5 6" key="1">
    <citation type="journal article" date="2023" name="Plants (Basel)">
        <title>Bridging the Gap: Combining Genomics and Transcriptomics Approaches to Understand Stylosanthes scabra, an Orphan Legume from the Brazilian Caatinga.</title>
        <authorList>
            <person name="Ferreira-Neto J.R.C."/>
            <person name="da Silva M.D."/>
            <person name="Binneck E."/>
            <person name="de Melo N.F."/>
            <person name="da Silva R.H."/>
            <person name="de Melo A.L.T.M."/>
            <person name="Pandolfi V."/>
            <person name="Bustamante F.O."/>
            <person name="Brasileiro-Vidal A.C."/>
            <person name="Benko-Iseppon A.M."/>
        </authorList>
    </citation>
    <scope>NUCLEOTIDE SEQUENCE [LARGE SCALE GENOMIC DNA]</scope>
    <source>
        <tissue evidence="5">Leaves</tissue>
    </source>
</reference>
<dbReference type="PROSITE" id="PS51355">
    <property type="entry name" value="GLUTATHIONE_PEROXID_3"/>
    <property type="match status" value="1"/>
</dbReference>
<evidence type="ECO:0000256" key="3">
    <source>
        <dbReference type="ARBA" id="ARBA00023002"/>
    </source>
</evidence>
<dbReference type="Proteomes" id="UP001341840">
    <property type="component" value="Unassembled WGS sequence"/>
</dbReference>
<dbReference type="PRINTS" id="PR01011">
    <property type="entry name" value="GLUTPROXDASE"/>
</dbReference>
<evidence type="ECO:0000256" key="2">
    <source>
        <dbReference type="ARBA" id="ARBA00022559"/>
    </source>
</evidence>
<organism evidence="5 6">
    <name type="scientific">Stylosanthes scabra</name>
    <dbReference type="NCBI Taxonomy" id="79078"/>
    <lineage>
        <taxon>Eukaryota</taxon>
        <taxon>Viridiplantae</taxon>
        <taxon>Streptophyta</taxon>
        <taxon>Embryophyta</taxon>
        <taxon>Tracheophyta</taxon>
        <taxon>Spermatophyta</taxon>
        <taxon>Magnoliopsida</taxon>
        <taxon>eudicotyledons</taxon>
        <taxon>Gunneridae</taxon>
        <taxon>Pentapetalae</taxon>
        <taxon>rosids</taxon>
        <taxon>fabids</taxon>
        <taxon>Fabales</taxon>
        <taxon>Fabaceae</taxon>
        <taxon>Papilionoideae</taxon>
        <taxon>50 kb inversion clade</taxon>
        <taxon>dalbergioids sensu lato</taxon>
        <taxon>Dalbergieae</taxon>
        <taxon>Pterocarpus clade</taxon>
        <taxon>Stylosanthes</taxon>
    </lineage>
</organism>
<dbReference type="InterPro" id="IPR036249">
    <property type="entry name" value="Thioredoxin-like_sf"/>
</dbReference>
<dbReference type="PANTHER" id="PTHR11592:SF94">
    <property type="entry name" value="GLUTATHIONE PEROXIDASE"/>
    <property type="match status" value="1"/>
</dbReference>
<name>A0ABU6S626_9FABA</name>
<dbReference type="InterPro" id="IPR029760">
    <property type="entry name" value="GPX_CS"/>
</dbReference>
<evidence type="ECO:0000256" key="4">
    <source>
        <dbReference type="RuleBase" id="RU000499"/>
    </source>
</evidence>
<comment type="similarity">
    <text evidence="1 4">Belongs to the glutathione peroxidase family.</text>
</comment>
<evidence type="ECO:0000256" key="1">
    <source>
        <dbReference type="ARBA" id="ARBA00006926"/>
    </source>
</evidence>
<dbReference type="CDD" id="cd00340">
    <property type="entry name" value="GSH_Peroxidase"/>
    <property type="match status" value="1"/>
</dbReference>
<keyword evidence="6" id="KW-1185">Reference proteome</keyword>
<sequence>MGASQSQQQSQVTQRSLHEFTVKDARNREMNLKVFKGKVLLIVNVASKCALGNANYTQLTQLHSRYKDRGFEILAFPCNQFLKKEPGTSQEAESFVCERYKATFPILGKVRVNGPETEPVFRFLKTQKAGSMGSTRIKWNFTKFLVDEDGHVIKRYSPTTPPLALEMDIQKALGLVPKGF</sequence>
<keyword evidence="2 4" id="KW-0575">Peroxidase</keyword>
<dbReference type="Gene3D" id="3.40.30.10">
    <property type="entry name" value="Glutaredoxin"/>
    <property type="match status" value="1"/>
</dbReference>
<evidence type="ECO:0000313" key="6">
    <source>
        <dbReference type="Proteomes" id="UP001341840"/>
    </source>
</evidence>
<dbReference type="Pfam" id="PF00255">
    <property type="entry name" value="GSHPx"/>
    <property type="match status" value="1"/>
</dbReference>
<keyword evidence="3 4" id="KW-0560">Oxidoreductase</keyword>
<evidence type="ECO:0000313" key="5">
    <source>
        <dbReference type="EMBL" id="MED6131742.1"/>
    </source>
</evidence>
<protein>
    <recommendedName>
        <fullName evidence="4">Glutathione peroxidase</fullName>
    </recommendedName>
</protein>
<comment type="caution">
    <text evidence="5">The sequence shown here is derived from an EMBL/GenBank/DDBJ whole genome shotgun (WGS) entry which is preliminary data.</text>
</comment>
<dbReference type="PIRSF" id="PIRSF000303">
    <property type="entry name" value="Glutathion_perox"/>
    <property type="match status" value="1"/>
</dbReference>
<proteinExistence type="inferred from homology"/>
<dbReference type="InterPro" id="IPR000889">
    <property type="entry name" value="Glutathione_peroxidase"/>
</dbReference>
<accession>A0ABU6S626</accession>
<gene>
    <name evidence="5" type="ORF">PIB30_012445</name>
</gene>
<dbReference type="PROSITE" id="PS00763">
    <property type="entry name" value="GLUTATHIONE_PEROXID_2"/>
    <property type="match status" value="1"/>
</dbReference>